<dbReference type="Proteomes" id="UP000045706">
    <property type="component" value="Unassembled WGS sequence"/>
</dbReference>
<name>A0A0G4NGU3_VERLO</name>
<evidence type="ECO:0000313" key="3">
    <source>
        <dbReference type="Proteomes" id="UP000045706"/>
    </source>
</evidence>
<feature type="region of interest" description="Disordered" evidence="1">
    <location>
        <begin position="1"/>
        <end position="84"/>
    </location>
</feature>
<feature type="compositionally biased region" description="Pro residues" evidence="1">
    <location>
        <begin position="24"/>
        <end position="34"/>
    </location>
</feature>
<reference evidence="3" key="1">
    <citation type="submission" date="2015-05" db="EMBL/GenBank/DDBJ databases">
        <authorList>
            <person name="Fogelqvist Johan"/>
        </authorList>
    </citation>
    <scope>NUCLEOTIDE SEQUENCE [LARGE SCALE GENOMIC DNA]</scope>
</reference>
<gene>
    <name evidence="2" type="ORF">BN1723_019783</name>
</gene>
<feature type="non-terminal residue" evidence="2">
    <location>
        <position position="1"/>
    </location>
</feature>
<accession>A0A0G4NGU3</accession>
<sequence length="84" mass="10011">QDEPLWQDSRHPGQGRHARRHLPLPRPRQGPPPLHGHVDLLPVHRRRRHFSRRRPARRPHGQDLPARLRHHHGLRRRPHHGPGC</sequence>
<feature type="compositionally biased region" description="Basic residues" evidence="1">
    <location>
        <begin position="13"/>
        <end position="23"/>
    </location>
</feature>
<dbReference type="AlphaFoldDB" id="A0A0G4NGU3"/>
<protein>
    <submittedName>
        <fullName evidence="2">Uncharacterized protein</fullName>
    </submittedName>
</protein>
<evidence type="ECO:0000256" key="1">
    <source>
        <dbReference type="SAM" id="MobiDB-lite"/>
    </source>
</evidence>
<dbReference type="EMBL" id="CVQI01034981">
    <property type="protein sequence ID" value="CRK45639.1"/>
    <property type="molecule type" value="Genomic_DNA"/>
</dbReference>
<feature type="compositionally biased region" description="Basic residues" evidence="1">
    <location>
        <begin position="43"/>
        <end position="59"/>
    </location>
</feature>
<organism evidence="2 3">
    <name type="scientific">Verticillium longisporum</name>
    <name type="common">Verticillium dahliae var. longisporum</name>
    <dbReference type="NCBI Taxonomy" id="100787"/>
    <lineage>
        <taxon>Eukaryota</taxon>
        <taxon>Fungi</taxon>
        <taxon>Dikarya</taxon>
        <taxon>Ascomycota</taxon>
        <taxon>Pezizomycotina</taxon>
        <taxon>Sordariomycetes</taxon>
        <taxon>Hypocreomycetidae</taxon>
        <taxon>Glomerellales</taxon>
        <taxon>Plectosphaerellaceae</taxon>
        <taxon>Verticillium</taxon>
    </lineage>
</organism>
<proteinExistence type="predicted"/>
<feature type="compositionally biased region" description="Basic residues" evidence="1">
    <location>
        <begin position="67"/>
        <end position="84"/>
    </location>
</feature>
<evidence type="ECO:0000313" key="2">
    <source>
        <dbReference type="EMBL" id="CRK45639.1"/>
    </source>
</evidence>